<organism evidence="2 3">
    <name type="scientific">Candidatus Nitrosarchaeum limnium BG20</name>
    <dbReference type="NCBI Taxonomy" id="859192"/>
    <lineage>
        <taxon>Archaea</taxon>
        <taxon>Nitrososphaerota</taxon>
        <taxon>Nitrososphaeria</taxon>
        <taxon>Nitrosopumilales</taxon>
        <taxon>Nitrosopumilaceae</taxon>
        <taxon>Nitrosarchaeum</taxon>
    </lineage>
</organism>
<reference evidence="2 3" key="1">
    <citation type="journal article" date="2012" name="J. Bacteriol.">
        <title>Genome Sequence of "Candidatus Nitrosoarchaeum limnia" BG20, a Low-Salinity Ammonia-Oxidizing Archaeon from the San Francisco Bay Estuary.</title>
        <authorList>
            <person name="Mosier A.C."/>
            <person name="Allen E.E."/>
            <person name="Kim M."/>
            <person name="Ferriera S."/>
            <person name="Francis C.A."/>
        </authorList>
    </citation>
    <scope>NUCLEOTIDE SEQUENCE [LARGE SCALE GENOMIC DNA]</scope>
    <source>
        <strain evidence="2 3">BG20</strain>
    </source>
</reference>
<accession>S2E3X4</accession>
<protein>
    <recommendedName>
        <fullName evidence="1">C2H2-type domain-containing protein</fullName>
    </recommendedName>
</protein>
<dbReference type="AlphaFoldDB" id="S2E3X4"/>
<name>S2E3X4_9ARCH</name>
<feature type="domain" description="C2H2-type" evidence="1">
    <location>
        <begin position="15"/>
        <end position="36"/>
    </location>
</feature>
<dbReference type="PROSITE" id="PS00028">
    <property type="entry name" value="ZINC_FINGER_C2H2_1"/>
    <property type="match status" value="1"/>
</dbReference>
<dbReference type="EMBL" id="AHJG01000183">
    <property type="protein sequence ID" value="EPA05463.1"/>
    <property type="molecule type" value="Genomic_DNA"/>
</dbReference>
<evidence type="ECO:0000313" key="2">
    <source>
        <dbReference type="EMBL" id="EPA05463.1"/>
    </source>
</evidence>
<keyword evidence="3" id="KW-1185">Reference proteome</keyword>
<evidence type="ECO:0000259" key="1">
    <source>
        <dbReference type="PROSITE" id="PS00028"/>
    </source>
</evidence>
<evidence type="ECO:0000313" key="3">
    <source>
        <dbReference type="Proteomes" id="UP000014065"/>
    </source>
</evidence>
<gene>
    <name evidence="2" type="ORF">BG20_I0839</name>
</gene>
<proteinExistence type="predicted"/>
<dbReference type="InterPro" id="IPR013087">
    <property type="entry name" value="Znf_C2H2_type"/>
</dbReference>
<sequence length="42" mass="4918">MSLFRKKSQTIGLVCKICNMEFSESHRTQIHMIKAHSKPRKS</sequence>
<comment type="caution">
    <text evidence="2">The sequence shown here is derived from an EMBL/GenBank/DDBJ whole genome shotgun (WGS) entry which is preliminary data.</text>
</comment>
<dbReference type="Proteomes" id="UP000014065">
    <property type="component" value="Unassembled WGS sequence"/>
</dbReference>